<dbReference type="Gene3D" id="1.10.10.10">
    <property type="entry name" value="Winged helix-like DNA-binding domain superfamily/Winged helix DNA-binding domain"/>
    <property type="match status" value="1"/>
</dbReference>
<organism evidence="3 4">
    <name type="scientific">Pseudoclavibacter albus</name>
    <dbReference type="NCBI Taxonomy" id="272241"/>
    <lineage>
        <taxon>Bacteria</taxon>
        <taxon>Bacillati</taxon>
        <taxon>Actinomycetota</taxon>
        <taxon>Actinomycetes</taxon>
        <taxon>Micrococcales</taxon>
        <taxon>Microbacteriaceae</taxon>
        <taxon>Pseudoclavibacter</taxon>
    </lineage>
</organism>
<evidence type="ECO:0000256" key="1">
    <source>
        <dbReference type="SAM" id="MobiDB-lite"/>
    </source>
</evidence>
<gene>
    <name evidence="3" type="ORF">M3D15_06750</name>
</gene>
<dbReference type="EMBL" id="JALXSQ010000023">
    <property type="protein sequence ID" value="MCT2043029.1"/>
    <property type="molecule type" value="Genomic_DNA"/>
</dbReference>
<accession>A0ABT2HXJ4</accession>
<sequence length="212" mass="24114">MFQHGHLRLYLLHLLNEQPRHGYELIRALSDRFDGSYAPSAGTIYPRLAKLEAEGLVTKTPDGRKTIYAITERGRTELHTRQHEFQHIDEGIEDSLRKVAEQLRDGVQSAGEQLKREFSGVRWGDSGRMPEPQPQANPVPPETRSTTREGQPRPLIAEAHERVQASMHLLTQELRQAAREERLSPAILSLLDHELSNLESTVLTALGRRPRQ</sequence>
<protein>
    <submittedName>
        <fullName evidence="3">PadR family transcriptional regulator</fullName>
    </submittedName>
</protein>
<dbReference type="InterPro" id="IPR036388">
    <property type="entry name" value="WH-like_DNA-bd_sf"/>
</dbReference>
<dbReference type="InterPro" id="IPR036390">
    <property type="entry name" value="WH_DNA-bd_sf"/>
</dbReference>
<dbReference type="PANTHER" id="PTHR43252:SF7">
    <property type="entry name" value="TRANSCRIPTIONAL REGULATOR YQJI"/>
    <property type="match status" value="1"/>
</dbReference>
<name>A0ABT2HXJ4_9MICO</name>
<feature type="compositionally biased region" description="Pro residues" evidence="1">
    <location>
        <begin position="131"/>
        <end position="141"/>
    </location>
</feature>
<evidence type="ECO:0000259" key="2">
    <source>
        <dbReference type="Pfam" id="PF03551"/>
    </source>
</evidence>
<dbReference type="RefSeq" id="WP_206394112.1">
    <property type="nucleotide sequence ID" value="NZ_JAFDPW010000001.1"/>
</dbReference>
<feature type="region of interest" description="Disordered" evidence="1">
    <location>
        <begin position="108"/>
        <end position="150"/>
    </location>
</feature>
<keyword evidence="4" id="KW-1185">Reference proteome</keyword>
<proteinExistence type="predicted"/>
<evidence type="ECO:0000313" key="4">
    <source>
        <dbReference type="Proteomes" id="UP001525379"/>
    </source>
</evidence>
<dbReference type="Proteomes" id="UP001525379">
    <property type="component" value="Unassembled WGS sequence"/>
</dbReference>
<dbReference type="PANTHER" id="PTHR43252">
    <property type="entry name" value="TRANSCRIPTIONAL REGULATOR YQJI"/>
    <property type="match status" value="1"/>
</dbReference>
<comment type="caution">
    <text evidence="3">The sequence shown here is derived from an EMBL/GenBank/DDBJ whole genome shotgun (WGS) entry which is preliminary data.</text>
</comment>
<reference evidence="3 4" key="1">
    <citation type="submission" date="2022-04" db="EMBL/GenBank/DDBJ databases">
        <title>Human microbiome associated bacterial genomes.</title>
        <authorList>
            <person name="Sandstrom S."/>
            <person name="Salamzade R."/>
            <person name="Kalan L.R."/>
        </authorList>
    </citation>
    <scope>NUCLEOTIDE SEQUENCE [LARGE SCALE GENOMIC DNA]</scope>
    <source>
        <strain evidence="4">p3-SID1799</strain>
    </source>
</reference>
<dbReference type="InterPro" id="IPR005149">
    <property type="entry name" value="Tscrpt_reg_PadR_N"/>
</dbReference>
<dbReference type="SUPFAM" id="SSF46785">
    <property type="entry name" value="Winged helix' DNA-binding domain"/>
    <property type="match status" value="1"/>
</dbReference>
<evidence type="ECO:0000313" key="3">
    <source>
        <dbReference type="EMBL" id="MCT2043029.1"/>
    </source>
</evidence>
<dbReference type="Pfam" id="PF03551">
    <property type="entry name" value="PadR"/>
    <property type="match status" value="1"/>
</dbReference>
<feature type="domain" description="Transcription regulator PadR N-terminal" evidence="2">
    <location>
        <begin position="11"/>
        <end position="79"/>
    </location>
</feature>